<evidence type="ECO:0000313" key="3">
    <source>
        <dbReference type="Proteomes" id="UP000661112"/>
    </source>
</evidence>
<protein>
    <submittedName>
        <fullName evidence="2">PEP-CTERM sorting domain-containing protein</fullName>
    </submittedName>
</protein>
<organism evidence="2 3">
    <name type="scientific">Anabaena azotica FACHB-119</name>
    <dbReference type="NCBI Taxonomy" id="947527"/>
    <lineage>
        <taxon>Bacteria</taxon>
        <taxon>Bacillati</taxon>
        <taxon>Cyanobacteriota</taxon>
        <taxon>Cyanophyceae</taxon>
        <taxon>Nostocales</taxon>
        <taxon>Nostocaceae</taxon>
        <taxon>Anabaena</taxon>
        <taxon>Anabaena azotica</taxon>
    </lineage>
</organism>
<sequence length="204" mass="22113">MKSICNQIQTTVTIAAVASMATIINLPSANAASYRLDWTGNQGYSAQGSFSYDNALQGSIVTKDQLDRFSISFFDPQGKLLQSFKYNSRNVSSIANFNFDTVTASVLQTGNFDTSNGFDLGSNFNTDVVGFFFYTYQNPDVGLSTATIFLKDDLSPEVCNTFPNCRLDNGGQLTATLIPEPGTLLGLLMVGSFSRLLKKKPASI</sequence>
<gene>
    <name evidence="2" type="ORF">H6G83_05485</name>
</gene>
<keyword evidence="3" id="KW-1185">Reference proteome</keyword>
<feature type="chain" id="PRO_5046265036" evidence="1">
    <location>
        <begin position="32"/>
        <end position="204"/>
    </location>
</feature>
<comment type="caution">
    <text evidence="2">The sequence shown here is derived from an EMBL/GenBank/DDBJ whole genome shotgun (WGS) entry which is preliminary data.</text>
</comment>
<dbReference type="RefSeq" id="WP_190468191.1">
    <property type="nucleotide sequence ID" value="NZ_JACJSG010000006.1"/>
</dbReference>
<name>A0ABR8D2U2_9NOST</name>
<evidence type="ECO:0000256" key="1">
    <source>
        <dbReference type="SAM" id="SignalP"/>
    </source>
</evidence>
<dbReference type="NCBIfam" id="TIGR02595">
    <property type="entry name" value="PEP_CTERM"/>
    <property type="match status" value="1"/>
</dbReference>
<feature type="signal peptide" evidence="1">
    <location>
        <begin position="1"/>
        <end position="31"/>
    </location>
</feature>
<keyword evidence="1" id="KW-0732">Signal</keyword>
<dbReference type="EMBL" id="JACJSG010000006">
    <property type="protein sequence ID" value="MBD2500078.1"/>
    <property type="molecule type" value="Genomic_DNA"/>
</dbReference>
<dbReference type="Proteomes" id="UP000661112">
    <property type="component" value="Unassembled WGS sequence"/>
</dbReference>
<accession>A0ABR8D2U2</accession>
<proteinExistence type="predicted"/>
<evidence type="ECO:0000313" key="2">
    <source>
        <dbReference type="EMBL" id="MBD2500078.1"/>
    </source>
</evidence>
<reference evidence="2 3" key="1">
    <citation type="journal article" date="2020" name="ISME J.">
        <title>Comparative genomics reveals insights into cyanobacterial evolution and habitat adaptation.</title>
        <authorList>
            <person name="Chen M.Y."/>
            <person name="Teng W.K."/>
            <person name="Zhao L."/>
            <person name="Hu C.X."/>
            <person name="Zhou Y.K."/>
            <person name="Han B.P."/>
            <person name="Song L.R."/>
            <person name="Shu W.S."/>
        </authorList>
    </citation>
    <scope>NUCLEOTIDE SEQUENCE [LARGE SCALE GENOMIC DNA]</scope>
    <source>
        <strain evidence="2 3">FACHB-119</strain>
    </source>
</reference>
<dbReference type="InterPro" id="IPR013424">
    <property type="entry name" value="Ice-binding_C"/>
</dbReference>